<sequence length="943" mass="105340">METIEVENGVISSNNMSHPDSPEMCRGSREITDVTTEASSVPQTNDISALEAKIVENETNTVKLEDTRGDEGVATTNKDSEGRKEEALSVISDSKSETESLTSLDFAPLSSVLLDRNSPARISNAYKEKSGISTGNETRNQGPNLVQGFADYLIVLEKRMDQLESSLKAKNEEVDEDDDDTGSLPSNMSTSEIDDSMIEIFVKFFNSHLIRVLYSKFKGDVTEPTKQADSTPTKVNDIDILTFGVSSETIALFFEKQLSTSAVGDRLIRFGKPFQPLIRNLGPVREHLKRLKSLYGRVMIGGVEKTRTALDGSTEASATTLNREESDLLPFAPAKSGGNGGIPAYDRPIALLHFQAFLSFIDELMGKQIKLYERLRNGEEHDVAFENLWMLLDTDVTIDRFAKQQQRNMKMSKVVHILEFEGMPLVTTMAPAFKMTNEDDEVAASPFSKSYIKANVKALAGILTQTVKISRKFRNNYTDFYVYGFYIDFNGLNLAYPAHYKLRKKLLYNGEKFIDATRASHLQYEGLTVGPSREEINSPVVIDIKLAFEGGSGTDKAFIEVLKFKPIASLWLRGSGVQTYKLFGNPVAIIGGARSMHGKGNTGLRSEESKIGCSESRATQMVQAMAETHTQNISPNKDVNVGLDLVQGKGKGCVILLHVVPGVGKTSTAECVAAHAKKPLYPITCGGIGVEPQELERNMDNHFKLANRCGCVPLLDKVDVFFAKRDQRDIQRNKLVSCFCACSTIDDAFRSRLHLTLYYPKLTKKQTKQIFENNFQRIADINVDRRNRNLPPFDYVNSEKKIMRWAEDTWKELRWNGRQIRNALQTALALCEFHAKSSNSESTIPIITKKDFKIAASASIQFSQYLLATHSQDEDSMVGRETVRAKNYAPSPEMAKLFYSDFSTEGEDSSDESEASTDFNTRTKQCFGRFCIYLYLYCLCLLN</sequence>
<proteinExistence type="predicted"/>
<comment type="caution">
    <text evidence="4">The sequence shown here is derived from an EMBL/GenBank/DDBJ whole genome shotgun (WGS) entry which is preliminary data.</text>
</comment>
<evidence type="ECO:0000313" key="5">
    <source>
        <dbReference type="Proteomes" id="UP000624404"/>
    </source>
</evidence>
<dbReference type="OrthoDB" id="10042665at2759"/>
<dbReference type="AlphaFoldDB" id="A0A8H2VQS3"/>
<gene>
    <name evidence="4" type="ORF">SCLTRI_LOCUS2389</name>
</gene>
<keyword evidence="5" id="KW-1185">Reference proteome</keyword>
<name>A0A8H2VQS3_9HELO</name>
<dbReference type="Gene3D" id="3.40.50.300">
    <property type="entry name" value="P-loop containing nucleotide triphosphate hydrolases"/>
    <property type="match status" value="1"/>
</dbReference>
<feature type="region of interest" description="Disordered" evidence="1">
    <location>
        <begin position="61"/>
        <end position="85"/>
    </location>
</feature>
<dbReference type="SUPFAM" id="SSF52540">
    <property type="entry name" value="P-loop containing nucleoside triphosphate hydrolases"/>
    <property type="match status" value="1"/>
</dbReference>
<dbReference type="Proteomes" id="UP000624404">
    <property type="component" value="Unassembled WGS sequence"/>
</dbReference>
<feature type="domain" description="AAA+ ATPase lid" evidence="3">
    <location>
        <begin position="762"/>
        <end position="872"/>
    </location>
</feature>
<dbReference type="EMBL" id="CAJHIA010000008">
    <property type="protein sequence ID" value="CAD6442608.1"/>
    <property type="molecule type" value="Genomic_DNA"/>
</dbReference>
<feature type="region of interest" description="Disordered" evidence="1">
    <location>
        <begin position="168"/>
        <end position="189"/>
    </location>
</feature>
<evidence type="ECO:0000256" key="1">
    <source>
        <dbReference type="SAM" id="MobiDB-lite"/>
    </source>
</evidence>
<reference evidence="4" key="1">
    <citation type="submission" date="2020-10" db="EMBL/GenBank/DDBJ databases">
        <authorList>
            <person name="Kusch S."/>
        </authorList>
    </citation>
    <scope>NUCLEOTIDE SEQUENCE</scope>
    <source>
        <strain evidence="4">SwB9</strain>
    </source>
</reference>
<feature type="domain" description="ATPase AAA-type core" evidence="2">
    <location>
        <begin position="655"/>
        <end position="732"/>
    </location>
</feature>
<evidence type="ECO:0000259" key="3">
    <source>
        <dbReference type="Pfam" id="PF23232"/>
    </source>
</evidence>
<dbReference type="GO" id="GO:0005524">
    <property type="term" value="F:ATP binding"/>
    <property type="evidence" value="ECO:0007669"/>
    <property type="project" value="InterPro"/>
</dbReference>
<dbReference type="InterPro" id="IPR056599">
    <property type="entry name" value="AAA_lid_fung"/>
</dbReference>
<organism evidence="4 5">
    <name type="scientific">Sclerotinia trifoliorum</name>
    <dbReference type="NCBI Taxonomy" id="28548"/>
    <lineage>
        <taxon>Eukaryota</taxon>
        <taxon>Fungi</taxon>
        <taxon>Dikarya</taxon>
        <taxon>Ascomycota</taxon>
        <taxon>Pezizomycotina</taxon>
        <taxon>Leotiomycetes</taxon>
        <taxon>Helotiales</taxon>
        <taxon>Sclerotiniaceae</taxon>
        <taxon>Sclerotinia</taxon>
    </lineage>
</organism>
<dbReference type="InterPro" id="IPR027417">
    <property type="entry name" value="P-loop_NTPase"/>
</dbReference>
<evidence type="ECO:0000259" key="2">
    <source>
        <dbReference type="Pfam" id="PF00004"/>
    </source>
</evidence>
<dbReference type="Pfam" id="PF23232">
    <property type="entry name" value="AAA_lid_13"/>
    <property type="match status" value="1"/>
</dbReference>
<dbReference type="PANTHER" id="PTHR46411">
    <property type="entry name" value="FAMILY ATPASE, PUTATIVE-RELATED"/>
    <property type="match status" value="1"/>
</dbReference>
<dbReference type="PANTHER" id="PTHR46411:SF2">
    <property type="entry name" value="AAA+ ATPASE DOMAIN-CONTAINING PROTEIN"/>
    <property type="match status" value="1"/>
</dbReference>
<dbReference type="InterPro" id="IPR003959">
    <property type="entry name" value="ATPase_AAA_core"/>
</dbReference>
<feature type="region of interest" description="Disordered" evidence="1">
    <location>
        <begin position="1"/>
        <end position="26"/>
    </location>
</feature>
<accession>A0A8H2VQS3</accession>
<evidence type="ECO:0000313" key="4">
    <source>
        <dbReference type="EMBL" id="CAD6442608.1"/>
    </source>
</evidence>
<protein>
    <submittedName>
        <fullName evidence="4">Bd2bad12-3c9b-4ea3-80c5-177545182950</fullName>
    </submittedName>
</protein>
<dbReference type="Pfam" id="PF00004">
    <property type="entry name" value="AAA"/>
    <property type="match status" value="1"/>
</dbReference>
<dbReference type="GO" id="GO:0016887">
    <property type="term" value="F:ATP hydrolysis activity"/>
    <property type="evidence" value="ECO:0007669"/>
    <property type="project" value="InterPro"/>
</dbReference>